<organism evidence="1">
    <name type="scientific">marine sediment metagenome</name>
    <dbReference type="NCBI Taxonomy" id="412755"/>
    <lineage>
        <taxon>unclassified sequences</taxon>
        <taxon>metagenomes</taxon>
        <taxon>ecological metagenomes</taxon>
    </lineage>
</organism>
<feature type="non-terminal residue" evidence="1">
    <location>
        <position position="78"/>
    </location>
</feature>
<evidence type="ECO:0000313" key="1">
    <source>
        <dbReference type="EMBL" id="KKL11874.1"/>
    </source>
</evidence>
<reference evidence="1" key="1">
    <citation type="journal article" date="2015" name="Nature">
        <title>Complex archaea that bridge the gap between prokaryotes and eukaryotes.</title>
        <authorList>
            <person name="Spang A."/>
            <person name="Saw J.H."/>
            <person name="Jorgensen S.L."/>
            <person name="Zaremba-Niedzwiedzka K."/>
            <person name="Martijn J."/>
            <person name="Lind A.E."/>
            <person name="van Eijk R."/>
            <person name="Schleper C."/>
            <person name="Guy L."/>
            <person name="Ettema T.J."/>
        </authorList>
    </citation>
    <scope>NUCLEOTIDE SEQUENCE</scope>
</reference>
<dbReference type="EMBL" id="LAZR01041483">
    <property type="protein sequence ID" value="KKL11874.1"/>
    <property type="molecule type" value="Genomic_DNA"/>
</dbReference>
<sequence length="78" mass="9265">MLWAPGGQNRPYKAPREVNAKHKEYHYYIRRYSSTVQVKENSEEQRELLSLTATVPFDDRQCHQADVDDLRLPLIKTY</sequence>
<name>A0A0F9AQM1_9ZZZZ</name>
<protein>
    <submittedName>
        <fullName evidence="1">Uncharacterized protein</fullName>
    </submittedName>
</protein>
<proteinExistence type="predicted"/>
<accession>A0A0F9AQM1</accession>
<dbReference type="AlphaFoldDB" id="A0A0F9AQM1"/>
<gene>
    <name evidence="1" type="ORF">LCGC14_2541390</name>
</gene>
<comment type="caution">
    <text evidence="1">The sequence shown here is derived from an EMBL/GenBank/DDBJ whole genome shotgun (WGS) entry which is preliminary data.</text>
</comment>